<feature type="region of interest" description="Disordered" evidence="1">
    <location>
        <begin position="31"/>
        <end position="63"/>
    </location>
</feature>
<accession>A0A843VJM6</accession>
<feature type="compositionally biased region" description="Basic and acidic residues" evidence="1">
    <location>
        <begin position="32"/>
        <end position="48"/>
    </location>
</feature>
<sequence length="137" mass="15501">MNGAVPIDVLKNKLFATDVSRGHIRLLLTGGAEDKGKCRDEDDRERGPRNLLDTQTADEKAVAGTEAALPVLLLDRWGNEHSGNNLRLRRVGGDNTRRPRERRRQQLQQDDSIRKKTQRKRKSPDDDGMGGRVHEKN</sequence>
<comment type="caution">
    <text evidence="2">The sequence shown here is derived from an EMBL/GenBank/DDBJ whole genome shotgun (WGS) entry which is preliminary data.</text>
</comment>
<keyword evidence="3" id="KW-1185">Reference proteome</keyword>
<name>A0A843VJM6_COLES</name>
<organism evidence="2 3">
    <name type="scientific">Colocasia esculenta</name>
    <name type="common">Wild taro</name>
    <name type="synonym">Arum esculentum</name>
    <dbReference type="NCBI Taxonomy" id="4460"/>
    <lineage>
        <taxon>Eukaryota</taxon>
        <taxon>Viridiplantae</taxon>
        <taxon>Streptophyta</taxon>
        <taxon>Embryophyta</taxon>
        <taxon>Tracheophyta</taxon>
        <taxon>Spermatophyta</taxon>
        <taxon>Magnoliopsida</taxon>
        <taxon>Liliopsida</taxon>
        <taxon>Araceae</taxon>
        <taxon>Aroideae</taxon>
        <taxon>Colocasieae</taxon>
        <taxon>Colocasia</taxon>
    </lineage>
</organism>
<dbReference type="EMBL" id="NMUH01001945">
    <property type="protein sequence ID" value="MQL96678.1"/>
    <property type="molecule type" value="Genomic_DNA"/>
</dbReference>
<dbReference type="Proteomes" id="UP000652761">
    <property type="component" value="Unassembled WGS sequence"/>
</dbReference>
<evidence type="ECO:0000256" key="1">
    <source>
        <dbReference type="SAM" id="MobiDB-lite"/>
    </source>
</evidence>
<evidence type="ECO:0000313" key="2">
    <source>
        <dbReference type="EMBL" id="MQL96678.1"/>
    </source>
</evidence>
<proteinExistence type="predicted"/>
<dbReference type="AlphaFoldDB" id="A0A843VJM6"/>
<reference evidence="2" key="1">
    <citation type="submission" date="2017-07" db="EMBL/GenBank/DDBJ databases">
        <title>Taro Niue Genome Assembly and Annotation.</title>
        <authorList>
            <person name="Atibalentja N."/>
            <person name="Keating K."/>
            <person name="Fields C.J."/>
        </authorList>
    </citation>
    <scope>NUCLEOTIDE SEQUENCE</scope>
    <source>
        <strain evidence="2">Niue_2</strain>
        <tissue evidence="2">Leaf</tissue>
    </source>
</reference>
<gene>
    <name evidence="2" type="ORF">Taro_029354</name>
</gene>
<evidence type="ECO:0000313" key="3">
    <source>
        <dbReference type="Proteomes" id="UP000652761"/>
    </source>
</evidence>
<protein>
    <submittedName>
        <fullName evidence="2">Uncharacterized protein</fullName>
    </submittedName>
</protein>
<feature type="region of interest" description="Disordered" evidence="1">
    <location>
        <begin position="79"/>
        <end position="137"/>
    </location>
</feature>
<dbReference type="OrthoDB" id="1935604at2759"/>